<evidence type="ECO:0000256" key="1">
    <source>
        <dbReference type="SAM" id="Phobius"/>
    </source>
</evidence>
<feature type="transmembrane region" description="Helical" evidence="1">
    <location>
        <begin position="189"/>
        <end position="206"/>
    </location>
</feature>
<keyword evidence="1" id="KW-1133">Transmembrane helix</keyword>
<dbReference type="Proteomes" id="UP001482154">
    <property type="component" value="Unassembled WGS sequence"/>
</dbReference>
<evidence type="ECO:0000313" key="3">
    <source>
        <dbReference type="Proteomes" id="UP001482154"/>
    </source>
</evidence>
<dbReference type="RefSeq" id="WP_329965450.1">
    <property type="nucleotide sequence ID" value="NZ_JBBNIN010000021.1"/>
</dbReference>
<keyword evidence="3" id="KW-1185">Reference proteome</keyword>
<comment type="caution">
    <text evidence="2">The sequence shown here is derived from an EMBL/GenBank/DDBJ whole genome shotgun (WGS) entry which is preliminary data.</text>
</comment>
<feature type="transmembrane region" description="Helical" evidence="1">
    <location>
        <begin position="87"/>
        <end position="105"/>
    </location>
</feature>
<evidence type="ECO:0000313" key="2">
    <source>
        <dbReference type="EMBL" id="MEQ2711868.1"/>
    </source>
</evidence>
<sequence length="224" mass="26130">MKAKLNEIIKHGHLGIIAAFFAIYMVTFSYIENRDVHHYIVHTVLDEKIPFCEYFIIPYLLWFIFVAVTVLYFMFFNQNKWKEYYQLMITLGIGMTLFLVISLVFPNGQDLRPVLSGNSIFIQAVQFIYHTDTPTNVLPSIHVFNSLTCCMAILQNKRKHFKKTTDIAVVILTILIIMSTMLLKQHSVVDVALAILMYTACYRIVYGKEVWKQDAFCSFLFLNR</sequence>
<feature type="transmembrane region" description="Helical" evidence="1">
    <location>
        <begin position="166"/>
        <end position="183"/>
    </location>
</feature>
<keyword evidence="1" id="KW-0812">Transmembrane</keyword>
<organism evidence="2 3">
    <name type="scientific">Anaerostipes amylophilus</name>
    <dbReference type="NCBI Taxonomy" id="2981779"/>
    <lineage>
        <taxon>Bacteria</taxon>
        <taxon>Bacillati</taxon>
        <taxon>Bacillota</taxon>
        <taxon>Clostridia</taxon>
        <taxon>Lachnospirales</taxon>
        <taxon>Lachnospiraceae</taxon>
        <taxon>Anaerostipes</taxon>
    </lineage>
</organism>
<name>A0ABV1IXC1_9FIRM</name>
<accession>A0ABV1IXC1</accession>
<feature type="transmembrane region" description="Helical" evidence="1">
    <location>
        <begin position="137"/>
        <end position="154"/>
    </location>
</feature>
<gene>
    <name evidence="2" type="ORF">AAAU51_11900</name>
</gene>
<protein>
    <submittedName>
        <fullName evidence="2">Phosphatase PAP2 family protein</fullName>
    </submittedName>
</protein>
<reference evidence="2 3" key="1">
    <citation type="submission" date="2024-04" db="EMBL/GenBank/DDBJ databases">
        <title>Human intestinal bacterial collection.</title>
        <authorList>
            <person name="Pauvert C."/>
            <person name="Hitch T.C.A."/>
            <person name="Clavel T."/>
        </authorList>
    </citation>
    <scope>NUCLEOTIDE SEQUENCE [LARGE SCALE GENOMIC DNA]</scope>
    <source>
        <strain evidence="2 3">CLA-AA-H249</strain>
    </source>
</reference>
<feature type="transmembrane region" description="Helical" evidence="1">
    <location>
        <begin position="54"/>
        <end position="75"/>
    </location>
</feature>
<keyword evidence="1" id="KW-0472">Membrane</keyword>
<dbReference type="EMBL" id="JBBNIN010000021">
    <property type="protein sequence ID" value="MEQ2711868.1"/>
    <property type="molecule type" value="Genomic_DNA"/>
</dbReference>
<proteinExistence type="predicted"/>
<feature type="transmembrane region" description="Helical" evidence="1">
    <location>
        <begin position="12"/>
        <end position="31"/>
    </location>
</feature>